<dbReference type="PANTHER" id="PTHR10953">
    <property type="entry name" value="UBIQUITIN-ACTIVATING ENZYME E1"/>
    <property type="match status" value="1"/>
</dbReference>
<evidence type="ECO:0000256" key="9">
    <source>
        <dbReference type="ARBA" id="ARBA00023268"/>
    </source>
</evidence>
<keyword evidence="13" id="KW-1185">Reference proteome</keyword>
<dbReference type="InterPro" id="IPR001763">
    <property type="entry name" value="Rhodanese-like_dom"/>
</dbReference>
<keyword evidence="5 10" id="KW-0479">Metal-binding</keyword>
<feature type="domain" description="Rhodanese" evidence="12">
    <location>
        <begin position="367"/>
        <end position="468"/>
    </location>
</feature>
<comment type="pathway">
    <text evidence="10">Cofactor biosynthesis; molybdopterin biosynthesis.</text>
</comment>
<evidence type="ECO:0000256" key="3">
    <source>
        <dbReference type="ARBA" id="ARBA00022679"/>
    </source>
</evidence>
<dbReference type="GO" id="GO:0002143">
    <property type="term" value="P:tRNA wobble position uridine thiolation"/>
    <property type="evidence" value="ECO:0007669"/>
    <property type="project" value="InterPro"/>
</dbReference>
<dbReference type="InterPro" id="IPR000594">
    <property type="entry name" value="ThiF_NAD_FAD-bd"/>
</dbReference>
<dbReference type="GeneID" id="111287972"/>
<dbReference type="KEGG" id="dzi:111287972"/>
<feature type="binding site" evidence="10">
    <location>
        <position position="108"/>
    </location>
    <ligand>
        <name>ATP</name>
        <dbReference type="ChEBI" id="CHEBI:30616"/>
    </ligand>
</feature>
<sequence length="470" mass="50825">MESSGDDVARIRREIQALKDEKACIEQKISVLEAQLQETASLAPQLQQNGDVCNGSCPPITAVGANMAHGLSADSIYRYSRHLLLPSFGVQAQSNLLKSSILVVGAGGLGSPALLYLAACGVGRLGVVDHDVVELNNMHRQVIHTEAYIGQPKVKSAAAACRAINSTIQIVEHKEALRTSNALEILSRYDIIIDATDNAPSRYMISDCCVVLGKPLVSGAALGLEGQLTVYNYKGGPCYRCLFPTPPPTTACQRCSDSGVLGVVPGIIGCLQALEAIKMASAVGEPLSGRMLLFDALSARIRIVKIRGRSVQCEVCGENTTFNQQQFKDFDYEKFTQSPLSTSPPKLKLLAPDSRITSKEYKGRIVAGEAHVLVDVRPEHHYRIVSIPKSLNIPLASLEARLSEISAALKQEQEQEGTGSGANLYVICRRGNDSQRAVQYLHNKGFNLAKDIVGGLESWVHDVDPNFPMY</sequence>
<keyword evidence="11" id="KW-0175">Coiled coil</keyword>
<evidence type="ECO:0000256" key="11">
    <source>
        <dbReference type="SAM" id="Coils"/>
    </source>
</evidence>
<feature type="binding site" evidence="10">
    <location>
        <position position="241"/>
    </location>
    <ligand>
        <name>Zn(2+)</name>
        <dbReference type="ChEBI" id="CHEBI:29105"/>
    </ligand>
</feature>
<feature type="binding site" evidence="10">
    <location>
        <begin position="136"/>
        <end position="140"/>
    </location>
    <ligand>
        <name>ATP</name>
        <dbReference type="ChEBI" id="CHEBI:30616"/>
    </ligand>
</feature>
<dbReference type="GO" id="GO:0006777">
    <property type="term" value="P:Mo-molybdopterin cofactor biosynthetic process"/>
    <property type="evidence" value="ECO:0007669"/>
    <property type="project" value="UniProtKB-UniRule"/>
</dbReference>
<evidence type="ECO:0000256" key="6">
    <source>
        <dbReference type="ARBA" id="ARBA00022741"/>
    </source>
</evidence>
<dbReference type="InterPro" id="IPR028885">
    <property type="entry name" value="MOCS3/Uba4"/>
</dbReference>
<keyword evidence="10" id="KW-0501">Molybdenum cofactor biosynthesis</keyword>
<feature type="coiled-coil region" evidence="11">
    <location>
        <begin position="1"/>
        <end position="35"/>
    </location>
</feature>
<dbReference type="Gene3D" id="3.40.250.10">
    <property type="entry name" value="Rhodanese-like domain"/>
    <property type="match status" value="1"/>
</dbReference>
<name>A0A6P5Y314_DURZI</name>
<accession>A0A6P5Y314</accession>
<feature type="active site" description="Glycyl thioester intermediate; for adenylyltransferase activity" evidence="10">
    <location>
        <position position="255"/>
    </location>
</feature>
<feature type="binding site" evidence="10">
    <location>
        <position position="313"/>
    </location>
    <ligand>
        <name>Zn(2+)</name>
        <dbReference type="ChEBI" id="CHEBI:29105"/>
    </ligand>
</feature>
<dbReference type="InterPro" id="IPR036873">
    <property type="entry name" value="Rhodanese-like_dom_sf"/>
</dbReference>
<feature type="binding site" evidence="10">
    <location>
        <begin position="197"/>
        <end position="198"/>
    </location>
    <ligand>
        <name>ATP</name>
        <dbReference type="ChEBI" id="CHEBI:30616"/>
    </ligand>
</feature>
<evidence type="ECO:0000256" key="4">
    <source>
        <dbReference type="ARBA" id="ARBA00022694"/>
    </source>
</evidence>
<keyword evidence="6 10" id="KW-0547">Nucleotide-binding</keyword>
<evidence type="ECO:0000256" key="8">
    <source>
        <dbReference type="ARBA" id="ARBA00022840"/>
    </source>
</evidence>
<comment type="function">
    <text evidence="10">Plays a central role in 2-thiolation of mcm(5)S(2)U at tRNA wobble positions of cytosolic tRNA(Lys), tRNA(Glu) and tRNA(Gln). Also essential during biosynthesis of the molybdenum cofactor. Acts by mediating the C-terminal thiocarboxylation of sulfur carriers URM1 and MOCS2A. Its N-terminus first activates URM1 and MOCS2A as acyl-adenylates (-COAMP), then the persulfide sulfur on the catalytic cysteine is transferred to URM1 and MOCS2A to form thiocarboxylation (-COSH) of their C-terminus. The reaction probably involves hydrogen sulfide that is generated from the persulfide intermediate and that acts as nucleophile towards URM1 and MOCS2A. Subsequently, a transient disulfide bond is formed. Does not use thiosulfate as sulfur donor; NFS1 probably acting as a sulfur donor for thiocarboxylation reactions.</text>
</comment>
<dbReference type="Proteomes" id="UP000515121">
    <property type="component" value="Unplaced"/>
</dbReference>
<protein>
    <recommendedName>
        <fullName evidence="10">Adenylyltransferase and sulfurtransferase MOCS3</fullName>
    </recommendedName>
    <alternativeName>
        <fullName evidence="10">Molybdenum cofactor synthesis protein 3</fullName>
    </alternativeName>
    <domain>
        <recommendedName>
            <fullName evidence="10">Molybdopterin-synthase adenylyltransferase</fullName>
            <ecNumber evidence="10">2.7.7.80</ecNumber>
        </recommendedName>
        <alternativeName>
            <fullName evidence="10">Adenylyltransferase MOCS3</fullName>
        </alternativeName>
        <alternativeName>
            <fullName evidence="10">Sulfur carrier protein MOCS2A adenylyltransferase</fullName>
        </alternativeName>
    </domain>
    <domain>
        <recommendedName>
            <fullName evidence="10">Molybdopterin-synthase sulfurtransferase</fullName>
            <ecNumber evidence="10">2.8.1.11</ecNumber>
        </recommendedName>
        <alternativeName>
            <fullName evidence="10">Sulfurtransferase MOCS3</fullName>
        </alternativeName>
        <alternativeName>
            <fullName evidence="10">Sulfur carrier protein MOCS2A sulfurtransferase</fullName>
        </alternativeName>
    </domain>
</protein>
<dbReference type="PANTHER" id="PTHR10953:SF102">
    <property type="entry name" value="ADENYLYLTRANSFERASE AND SULFURTRANSFERASE MOCS3"/>
    <property type="match status" value="1"/>
</dbReference>
<keyword evidence="2 10" id="KW-0963">Cytoplasm</keyword>
<dbReference type="FunFam" id="3.40.250.10:FF:000014">
    <property type="entry name" value="Adenylyltransferase and sulfurtransferase MOCS3"/>
    <property type="match status" value="1"/>
</dbReference>
<dbReference type="UniPathway" id="UPA00344"/>
<dbReference type="Pfam" id="PF00581">
    <property type="entry name" value="Rhodanese"/>
    <property type="match status" value="1"/>
</dbReference>
<dbReference type="GO" id="GO:0061604">
    <property type="term" value="F:molybdopterin-synthase sulfurtransferase activity"/>
    <property type="evidence" value="ECO:0007669"/>
    <property type="project" value="UniProtKB-EC"/>
</dbReference>
<gene>
    <name evidence="14" type="primary">LOC111287972</name>
    <name evidence="10" type="synonym">CNX5</name>
    <name evidence="10" type="synonym">MOCS3</name>
    <name evidence="10" type="synonym">UBA4</name>
</gene>
<dbReference type="PROSITE" id="PS50206">
    <property type="entry name" value="RHODANESE_3"/>
    <property type="match status" value="1"/>
</dbReference>
<keyword evidence="7 10" id="KW-0862">Zinc</keyword>
<dbReference type="Gene3D" id="3.40.50.720">
    <property type="entry name" value="NAD(P)-binding Rossmann-like Domain"/>
    <property type="match status" value="1"/>
</dbReference>
<dbReference type="Pfam" id="PF00899">
    <property type="entry name" value="ThiF"/>
    <property type="match status" value="1"/>
</dbReference>
<dbReference type="GO" id="GO:0061605">
    <property type="term" value="F:molybdopterin-synthase adenylyltransferase activity"/>
    <property type="evidence" value="ECO:0007669"/>
    <property type="project" value="UniProtKB-EC"/>
</dbReference>
<proteinExistence type="inferred from homology"/>
<feature type="binding site" evidence="10">
    <location>
        <position position="129"/>
    </location>
    <ligand>
        <name>ATP</name>
        <dbReference type="ChEBI" id="CHEBI:30616"/>
    </ligand>
</feature>
<evidence type="ECO:0000256" key="7">
    <source>
        <dbReference type="ARBA" id="ARBA00022833"/>
    </source>
</evidence>
<comment type="pathway">
    <text evidence="10">tRNA modification; 5-methoxycarbonylmethyl-2-thiouridine-tRNA biosynthesis.</text>
</comment>
<dbReference type="SMART" id="SM00450">
    <property type="entry name" value="RHOD"/>
    <property type="match status" value="1"/>
</dbReference>
<keyword evidence="3 10" id="KW-0808">Transferase</keyword>
<keyword evidence="8 10" id="KW-0067">ATP-binding</keyword>
<evidence type="ECO:0000256" key="5">
    <source>
        <dbReference type="ARBA" id="ARBA00022723"/>
    </source>
</evidence>
<dbReference type="EC" id="2.7.7.80" evidence="10"/>
<reference evidence="14" key="1">
    <citation type="submission" date="2025-08" db="UniProtKB">
        <authorList>
            <consortium name="RefSeq"/>
        </authorList>
    </citation>
    <scope>IDENTIFICATION</scope>
    <source>
        <tissue evidence="14">Fruit stalk</tissue>
    </source>
</reference>
<feature type="active site" description="Cysteine persulfide intermediate; for sulfurtransferase activity" evidence="10">
    <location>
        <position position="428"/>
    </location>
</feature>
<keyword evidence="14" id="KW-0548">Nucleotidyltransferase</keyword>
<feature type="binding site" evidence="10">
    <location>
        <position position="238"/>
    </location>
    <ligand>
        <name>Zn(2+)</name>
        <dbReference type="ChEBI" id="CHEBI:29105"/>
    </ligand>
</feature>
<dbReference type="SUPFAM" id="SSF69572">
    <property type="entry name" value="Activating enzymes of the ubiquitin-like proteins"/>
    <property type="match status" value="1"/>
</dbReference>
<evidence type="ECO:0000256" key="1">
    <source>
        <dbReference type="ARBA" id="ARBA00004514"/>
    </source>
</evidence>
<dbReference type="NCBIfam" id="NF004281">
    <property type="entry name" value="PRK05690.1"/>
    <property type="match status" value="1"/>
</dbReference>
<feature type="binding site" evidence="10">
    <location>
        <position position="316"/>
    </location>
    <ligand>
        <name>Zn(2+)</name>
        <dbReference type="ChEBI" id="CHEBI:29105"/>
    </ligand>
</feature>
<dbReference type="GO" id="GO:0042292">
    <property type="term" value="F:URM1 activating enzyme activity"/>
    <property type="evidence" value="ECO:0007669"/>
    <property type="project" value="TreeGrafter"/>
</dbReference>
<dbReference type="GO" id="GO:0005524">
    <property type="term" value="F:ATP binding"/>
    <property type="evidence" value="ECO:0007669"/>
    <property type="project" value="UniProtKB-KW"/>
</dbReference>
<evidence type="ECO:0000256" key="10">
    <source>
        <dbReference type="HAMAP-Rule" id="MF_03049"/>
    </source>
</evidence>
<comment type="cofactor">
    <cofactor evidence="10">
        <name>Zn(2+)</name>
        <dbReference type="ChEBI" id="CHEBI:29105"/>
    </cofactor>
    <text evidence="10">Binds 1 zinc ion per subunit.</text>
</comment>
<dbReference type="HAMAP" id="MF_03049">
    <property type="entry name" value="MOCS3_Uba4"/>
    <property type="match status" value="1"/>
</dbReference>
<feature type="binding site" evidence="10">
    <location>
        <position position="153"/>
    </location>
    <ligand>
        <name>ATP</name>
        <dbReference type="ChEBI" id="CHEBI:30616"/>
    </ligand>
</feature>
<dbReference type="GO" id="GO:0004792">
    <property type="term" value="F:thiosulfate-cyanide sulfurtransferase activity"/>
    <property type="evidence" value="ECO:0007669"/>
    <property type="project" value="TreeGrafter"/>
</dbReference>
<dbReference type="UniPathway" id="UPA00988"/>
<dbReference type="OrthoDB" id="10261062at2759"/>
<dbReference type="CDD" id="cd00757">
    <property type="entry name" value="ThiF_MoeB_HesA_family"/>
    <property type="match status" value="1"/>
</dbReference>
<evidence type="ECO:0000259" key="12">
    <source>
        <dbReference type="PROSITE" id="PS50206"/>
    </source>
</evidence>
<dbReference type="GO" id="GO:0005829">
    <property type="term" value="C:cytosol"/>
    <property type="evidence" value="ECO:0007669"/>
    <property type="project" value="UniProtKB-SubCell"/>
</dbReference>
<comment type="catalytic activity">
    <reaction evidence="10">
        <text>[molybdopterin-synthase sulfur-carrier protein]-C-terminal Gly-Gly-AMP + S-sulfanyl-L-cysteinyl-[cysteine desulfurase] + AH2 = [molybdopterin-synthase sulfur-carrier protein]-C-terminal-Gly-aminoethanethioate + L-cysteinyl-[cysteine desulfurase] + A + AMP + 2 H(+)</text>
        <dbReference type="Rhea" id="RHEA:48612"/>
        <dbReference type="Rhea" id="RHEA-COMP:12157"/>
        <dbReference type="Rhea" id="RHEA-COMP:12158"/>
        <dbReference type="Rhea" id="RHEA-COMP:12159"/>
        <dbReference type="Rhea" id="RHEA-COMP:19907"/>
        <dbReference type="ChEBI" id="CHEBI:13193"/>
        <dbReference type="ChEBI" id="CHEBI:15378"/>
        <dbReference type="ChEBI" id="CHEBI:17499"/>
        <dbReference type="ChEBI" id="CHEBI:29950"/>
        <dbReference type="ChEBI" id="CHEBI:61963"/>
        <dbReference type="ChEBI" id="CHEBI:90618"/>
        <dbReference type="ChEBI" id="CHEBI:232372"/>
        <dbReference type="ChEBI" id="CHEBI:456215"/>
        <dbReference type="EC" id="2.8.1.11"/>
    </reaction>
</comment>
<dbReference type="AlphaFoldDB" id="A0A6P5Y314"/>
<dbReference type="EC" id="2.8.1.11" evidence="10"/>
<keyword evidence="4 10" id="KW-0819">tRNA processing</keyword>
<comment type="subcellular location">
    <subcellularLocation>
        <location evidence="1">Cytoplasm</location>
        <location evidence="1">Cytosol</location>
    </subcellularLocation>
</comment>
<evidence type="ECO:0000313" key="14">
    <source>
        <dbReference type="RefSeq" id="XP_022734406.1"/>
    </source>
</evidence>
<dbReference type="FunFam" id="3.40.50.720:FF:000033">
    <property type="entry name" value="Adenylyltransferase and sulfurtransferase MOCS3"/>
    <property type="match status" value="1"/>
</dbReference>
<evidence type="ECO:0000256" key="2">
    <source>
        <dbReference type="ARBA" id="ARBA00022490"/>
    </source>
</evidence>
<evidence type="ECO:0000313" key="13">
    <source>
        <dbReference type="Proteomes" id="UP000515121"/>
    </source>
</evidence>
<dbReference type="InterPro" id="IPR045886">
    <property type="entry name" value="ThiF/MoeB/HesA"/>
</dbReference>
<dbReference type="GO" id="GO:0046872">
    <property type="term" value="F:metal ion binding"/>
    <property type="evidence" value="ECO:0007669"/>
    <property type="project" value="UniProtKB-KW"/>
</dbReference>
<comment type="catalytic activity">
    <reaction evidence="10">
        <text>[molybdopterin-synthase sulfur-carrier protein]-C-terminal Gly-Gly + ATP + H(+) = [molybdopterin-synthase sulfur-carrier protein]-C-terminal Gly-Gly-AMP + diphosphate</text>
        <dbReference type="Rhea" id="RHEA:43616"/>
        <dbReference type="Rhea" id="RHEA-COMP:12159"/>
        <dbReference type="Rhea" id="RHEA-COMP:12202"/>
        <dbReference type="ChEBI" id="CHEBI:15378"/>
        <dbReference type="ChEBI" id="CHEBI:30616"/>
        <dbReference type="ChEBI" id="CHEBI:33019"/>
        <dbReference type="ChEBI" id="CHEBI:90618"/>
        <dbReference type="ChEBI" id="CHEBI:90778"/>
        <dbReference type="EC" id="2.7.7.80"/>
    </reaction>
</comment>
<comment type="similarity">
    <text evidence="10">In the N-terminal section; belongs to the HesA/MoeB/ThiF family. UBA4 subfamily.</text>
</comment>
<organism evidence="13 14">
    <name type="scientific">Durio zibethinus</name>
    <name type="common">Durian</name>
    <dbReference type="NCBI Taxonomy" id="66656"/>
    <lineage>
        <taxon>Eukaryota</taxon>
        <taxon>Viridiplantae</taxon>
        <taxon>Streptophyta</taxon>
        <taxon>Embryophyta</taxon>
        <taxon>Tracheophyta</taxon>
        <taxon>Spermatophyta</taxon>
        <taxon>Magnoliopsida</taxon>
        <taxon>eudicotyledons</taxon>
        <taxon>Gunneridae</taxon>
        <taxon>Pentapetalae</taxon>
        <taxon>rosids</taxon>
        <taxon>malvids</taxon>
        <taxon>Malvales</taxon>
        <taxon>Malvaceae</taxon>
        <taxon>Helicteroideae</taxon>
        <taxon>Durio</taxon>
    </lineage>
</organism>
<dbReference type="RefSeq" id="XP_022734406.1">
    <property type="nucleotide sequence ID" value="XM_022878671.1"/>
</dbReference>
<keyword evidence="9 10" id="KW-0511">Multifunctional enzyme</keyword>
<dbReference type="InterPro" id="IPR035985">
    <property type="entry name" value="Ubiquitin-activating_enz"/>
</dbReference>